<gene>
    <name evidence="1" type="primary">tagF</name>
    <name evidence="1" type="ORF">QO231_20305</name>
</gene>
<protein>
    <submittedName>
        <fullName evidence="1">Type VI secretion system-associated protein TagF</fullName>
    </submittedName>
</protein>
<proteinExistence type="predicted"/>
<comment type="caution">
    <text evidence="1">The sequence shown here is derived from an EMBL/GenBank/DDBJ whole genome shotgun (WGS) entry which is preliminary data.</text>
</comment>
<accession>A0ABU3VJ71</accession>
<dbReference type="NCBIfam" id="TIGR03373">
    <property type="entry name" value="VI_minor_4"/>
    <property type="match status" value="1"/>
</dbReference>
<evidence type="ECO:0000313" key="2">
    <source>
        <dbReference type="Proteomes" id="UP001255416"/>
    </source>
</evidence>
<dbReference type="PIRSF" id="PIRSF029287">
    <property type="entry name" value="UCP029287"/>
    <property type="match status" value="1"/>
</dbReference>
<dbReference type="InterPro" id="IPR017748">
    <property type="entry name" value="TagF"/>
</dbReference>
<dbReference type="InterPro" id="IPR038225">
    <property type="entry name" value="TagF_sf"/>
</dbReference>
<dbReference type="Pfam" id="PF09867">
    <property type="entry name" value="TagF_N"/>
    <property type="match status" value="1"/>
</dbReference>
<dbReference type="Gene3D" id="3.40.1730.10">
    <property type="entry name" value="pa0076 domain"/>
    <property type="match status" value="1"/>
</dbReference>
<evidence type="ECO:0000313" key="1">
    <source>
        <dbReference type="EMBL" id="MDU9006180.1"/>
    </source>
</evidence>
<dbReference type="Proteomes" id="UP001255416">
    <property type="component" value="Unassembled WGS sequence"/>
</dbReference>
<dbReference type="RefSeq" id="WP_316780749.1">
    <property type="nucleotide sequence ID" value="NZ_JASMWN010000020.1"/>
</dbReference>
<keyword evidence="2" id="KW-1185">Reference proteome</keyword>
<organism evidence="1 2">
    <name type="scientific">Sedimentitalea todarodis</name>
    <dbReference type="NCBI Taxonomy" id="1631240"/>
    <lineage>
        <taxon>Bacteria</taxon>
        <taxon>Pseudomonadati</taxon>
        <taxon>Pseudomonadota</taxon>
        <taxon>Alphaproteobacteria</taxon>
        <taxon>Rhodobacterales</taxon>
        <taxon>Paracoccaceae</taxon>
        <taxon>Sedimentitalea</taxon>
    </lineage>
</organism>
<reference evidence="2" key="1">
    <citation type="submission" date="2023-05" db="EMBL/GenBank/DDBJ databases">
        <title>Sedimentitalea sp. nov. JM2-8.</title>
        <authorList>
            <person name="Huang J."/>
        </authorList>
    </citation>
    <scope>NUCLEOTIDE SEQUENCE [LARGE SCALE GENOMIC DNA]</scope>
    <source>
        <strain evidence="2">KHS03</strain>
    </source>
</reference>
<sequence>MTEGFGAFGKIPAVGDFFRLMPPAGFVSVWDEWVQRTILAAQTTLGSGWDDHYMSAPIWRFSLSAGLAGPHRIIGVFMPSVDRVGRRFPLTLMTAVVTSRSTASDHFRAGAIFERLEALALDALEDDMSREKLEQRLTEIPLLASPTAPLLRKSGHSLVMEQDDVLPDLAAEYIGNGWTRPSLWSAMVGDAQRLMVCDGLPEGLEAQGLFHLDAPIWRTGQAA</sequence>
<dbReference type="EMBL" id="JASMWN010000020">
    <property type="protein sequence ID" value="MDU9006180.1"/>
    <property type="molecule type" value="Genomic_DNA"/>
</dbReference>
<name>A0ABU3VJ71_9RHOB</name>